<evidence type="ECO:0000259" key="1">
    <source>
        <dbReference type="Pfam" id="PF12697"/>
    </source>
</evidence>
<protein>
    <submittedName>
        <fullName evidence="2">Alpha/Beta hydrolase protein</fullName>
    </submittedName>
</protein>
<keyword evidence="2" id="KW-0378">Hydrolase</keyword>
<dbReference type="PANTHER" id="PTHR43194">
    <property type="entry name" value="HYDROLASE ALPHA/BETA FOLD FAMILY"/>
    <property type="match status" value="1"/>
</dbReference>
<accession>A0A4P9XPD9</accession>
<dbReference type="InterPro" id="IPR000073">
    <property type="entry name" value="AB_hydrolase_1"/>
</dbReference>
<dbReference type="Proteomes" id="UP000271241">
    <property type="component" value="Unassembled WGS sequence"/>
</dbReference>
<dbReference type="Pfam" id="PF12697">
    <property type="entry name" value="Abhydrolase_6"/>
    <property type="match status" value="1"/>
</dbReference>
<dbReference type="OrthoDB" id="94039at2759"/>
<dbReference type="AlphaFoldDB" id="A0A4P9XPD9"/>
<organism evidence="2 3">
    <name type="scientific">Thamnocephalis sphaerospora</name>
    <dbReference type="NCBI Taxonomy" id="78915"/>
    <lineage>
        <taxon>Eukaryota</taxon>
        <taxon>Fungi</taxon>
        <taxon>Fungi incertae sedis</taxon>
        <taxon>Zoopagomycota</taxon>
        <taxon>Zoopagomycotina</taxon>
        <taxon>Zoopagomycetes</taxon>
        <taxon>Zoopagales</taxon>
        <taxon>Sigmoideomycetaceae</taxon>
        <taxon>Thamnocephalis</taxon>
    </lineage>
</organism>
<sequence>MDRFSVEYATTSAAGDHGLQLSLVICTPKAIVRPALNILFVHATGYHKEMWFPIIGRLANENVRCIAYDIRYHGDSASLNAGKPVKDDADWMHHAFDILKLAGELEPPMPILAVGHSLGGTALLLAEHARPNTFARIITLDSVCGPLDPTVLPFNADILITAKGARRRRSRWPSRHEAKRSLLKNPIFCAWDEEVLNTYIQYGFADDLATNEVVLNLPGTAQENAERCLRGEYIVLEGTGHNIPMERPGEIAASIRHYIAAIANTRARL</sequence>
<dbReference type="SUPFAM" id="SSF53474">
    <property type="entry name" value="alpha/beta-Hydrolases"/>
    <property type="match status" value="1"/>
</dbReference>
<dbReference type="Gene3D" id="3.40.50.1820">
    <property type="entry name" value="alpha/beta hydrolase"/>
    <property type="match status" value="1"/>
</dbReference>
<gene>
    <name evidence="2" type="ORF">THASP1DRAFT_31066</name>
</gene>
<evidence type="ECO:0000313" key="2">
    <source>
        <dbReference type="EMBL" id="RKP07120.1"/>
    </source>
</evidence>
<dbReference type="GO" id="GO:0016787">
    <property type="term" value="F:hydrolase activity"/>
    <property type="evidence" value="ECO:0007669"/>
    <property type="project" value="UniProtKB-KW"/>
</dbReference>
<keyword evidence="3" id="KW-1185">Reference proteome</keyword>
<dbReference type="PANTHER" id="PTHR43194:SF2">
    <property type="entry name" value="PEROXISOMAL MEMBRANE PROTEIN LPX1"/>
    <property type="match status" value="1"/>
</dbReference>
<name>A0A4P9XPD9_9FUNG</name>
<dbReference type="STRING" id="78915.A0A4P9XPD9"/>
<reference evidence="3" key="1">
    <citation type="journal article" date="2018" name="Nat. Microbiol.">
        <title>Leveraging single-cell genomics to expand the fungal tree of life.</title>
        <authorList>
            <person name="Ahrendt S.R."/>
            <person name="Quandt C.A."/>
            <person name="Ciobanu D."/>
            <person name="Clum A."/>
            <person name="Salamov A."/>
            <person name="Andreopoulos B."/>
            <person name="Cheng J.F."/>
            <person name="Woyke T."/>
            <person name="Pelin A."/>
            <person name="Henrissat B."/>
            <person name="Reynolds N.K."/>
            <person name="Benny G.L."/>
            <person name="Smith M.E."/>
            <person name="James T.Y."/>
            <person name="Grigoriev I.V."/>
        </authorList>
    </citation>
    <scope>NUCLEOTIDE SEQUENCE [LARGE SCALE GENOMIC DNA]</scope>
    <source>
        <strain evidence="3">RSA 1356</strain>
    </source>
</reference>
<dbReference type="EMBL" id="KZ992763">
    <property type="protein sequence ID" value="RKP07120.1"/>
    <property type="molecule type" value="Genomic_DNA"/>
</dbReference>
<dbReference type="InterPro" id="IPR029058">
    <property type="entry name" value="AB_hydrolase_fold"/>
</dbReference>
<feature type="domain" description="AB hydrolase-1" evidence="1">
    <location>
        <begin position="38"/>
        <end position="253"/>
    </location>
</feature>
<dbReference type="InterPro" id="IPR050228">
    <property type="entry name" value="Carboxylesterase_BioH"/>
</dbReference>
<evidence type="ECO:0000313" key="3">
    <source>
        <dbReference type="Proteomes" id="UP000271241"/>
    </source>
</evidence>
<proteinExistence type="predicted"/>